<gene>
    <name evidence="1" type="ORF">BDY19DRAFT_903814</name>
</gene>
<dbReference type="Proteomes" id="UP001055072">
    <property type="component" value="Unassembled WGS sequence"/>
</dbReference>
<keyword evidence="2" id="KW-1185">Reference proteome</keyword>
<reference evidence="1" key="1">
    <citation type="journal article" date="2021" name="Environ. Microbiol.">
        <title>Gene family expansions and transcriptome signatures uncover fungal adaptations to wood decay.</title>
        <authorList>
            <person name="Hage H."/>
            <person name="Miyauchi S."/>
            <person name="Viragh M."/>
            <person name="Drula E."/>
            <person name="Min B."/>
            <person name="Chaduli D."/>
            <person name="Navarro D."/>
            <person name="Favel A."/>
            <person name="Norest M."/>
            <person name="Lesage-Meessen L."/>
            <person name="Balint B."/>
            <person name="Merenyi Z."/>
            <person name="de Eugenio L."/>
            <person name="Morin E."/>
            <person name="Martinez A.T."/>
            <person name="Baldrian P."/>
            <person name="Stursova M."/>
            <person name="Martinez M.J."/>
            <person name="Novotny C."/>
            <person name="Magnuson J.K."/>
            <person name="Spatafora J.W."/>
            <person name="Maurice S."/>
            <person name="Pangilinan J."/>
            <person name="Andreopoulos W."/>
            <person name="LaButti K."/>
            <person name="Hundley H."/>
            <person name="Na H."/>
            <person name="Kuo A."/>
            <person name="Barry K."/>
            <person name="Lipzen A."/>
            <person name="Henrissat B."/>
            <person name="Riley R."/>
            <person name="Ahrendt S."/>
            <person name="Nagy L.G."/>
            <person name="Grigoriev I.V."/>
            <person name="Martin F."/>
            <person name="Rosso M.N."/>
        </authorList>
    </citation>
    <scope>NUCLEOTIDE SEQUENCE</scope>
    <source>
        <strain evidence="1">CBS 384.51</strain>
    </source>
</reference>
<proteinExistence type="predicted"/>
<accession>A0ACB8UDD0</accession>
<protein>
    <submittedName>
        <fullName evidence="1">Hsp90 protein-domain-containing protein</fullName>
    </submittedName>
</protein>
<evidence type="ECO:0000313" key="1">
    <source>
        <dbReference type="EMBL" id="KAI0092064.1"/>
    </source>
</evidence>
<evidence type="ECO:0000313" key="2">
    <source>
        <dbReference type="Proteomes" id="UP001055072"/>
    </source>
</evidence>
<sequence>MRVVSALLLSLTLFTTSLLALAADGAQKQEYQSDVARLRKIVINSLYSHRDVFLRELISNANDALEKLRITSLTDKQVLGGADDLNITIVAHKNEDGTAKLVIRDTGIGMTPEELTKNLGTLAKSGTSEFLAKAEGSTDTSNTGNLIGAFGLGFYSSFLIADKVYVTSLAAKTAKNPNPSQYVFSSSAEDSTFEVYPDERGNTLGRGTEITMVLKNDALEYLDPVTITELVNKHSSFSTTFPIYLFTQRTEEIEVEAEDAETEAEEQEPADELEIDEEEALVEDVEEEKEVEQKKETKTVTVDKWVHLNSQPPIWMRDPKTITDDEYTQFYQATFKDHQKPLAWHHFSGDSGSGTAFRAILFIPSHLDDKYWQNPLQSAAKDIRLMVKRVFITSDLGEDALPKWASWVKVVVDAEDLPLNVSRETLQSRKFLKQLQSIIVKRLLQTLQRLHENKDGELEAWQLHHIYNNVFKLGAVEDMRNREKLASLVKLPTNQRNETTLNDYVADRKEGQKQIFYLADMGKTPEDLAKSVFIEKLHARGYEVLLLGEPLDEVFVQNVGRWKKLPFQDVAKAGLKFGDEELDPKEEKERQNQLNEEFKPLLDFLKKETAGVIRDVVVSNRLVTSPCAIVADAYGYTANMAKLLNSQQKSGANVVHDYAKRLRTLEINPKSPLIEGLLKRVEQLPSEEEEHDLEAEDEIKEVISVLVDSALVRSGFEVPSANDFFQRMDRILRRSLGVSETAPTDTTVKPAPPVAQEVLDDEEYDFDDSHMQIDPEALGLKVGKPVLKDGEEDPFKADWKEFKRENLKAAVEGQEGESTQKPIGHDEL</sequence>
<organism evidence="1 2">
    <name type="scientific">Irpex rosettiformis</name>
    <dbReference type="NCBI Taxonomy" id="378272"/>
    <lineage>
        <taxon>Eukaryota</taxon>
        <taxon>Fungi</taxon>
        <taxon>Dikarya</taxon>
        <taxon>Basidiomycota</taxon>
        <taxon>Agaricomycotina</taxon>
        <taxon>Agaricomycetes</taxon>
        <taxon>Polyporales</taxon>
        <taxon>Irpicaceae</taxon>
        <taxon>Irpex</taxon>
    </lineage>
</organism>
<dbReference type="EMBL" id="MU274904">
    <property type="protein sequence ID" value="KAI0092064.1"/>
    <property type="molecule type" value="Genomic_DNA"/>
</dbReference>
<name>A0ACB8UDD0_9APHY</name>
<comment type="caution">
    <text evidence="1">The sequence shown here is derived from an EMBL/GenBank/DDBJ whole genome shotgun (WGS) entry which is preliminary data.</text>
</comment>